<gene>
    <name evidence="1" type="ORF">F5144DRAFT_369706</name>
</gene>
<dbReference type="Proteomes" id="UP000724584">
    <property type="component" value="Unassembled WGS sequence"/>
</dbReference>
<proteinExistence type="predicted"/>
<comment type="caution">
    <text evidence="1">The sequence shown here is derived from an EMBL/GenBank/DDBJ whole genome shotgun (WGS) entry which is preliminary data.</text>
</comment>
<evidence type="ECO:0000313" key="2">
    <source>
        <dbReference type="Proteomes" id="UP000724584"/>
    </source>
</evidence>
<organism evidence="1 2">
    <name type="scientific">Chaetomium tenue</name>
    <dbReference type="NCBI Taxonomy" id="1854479"/>
    <lineage>
        <taxon>Eukaryota</taxon>
        <taxon>Fungi</taxon>
        <taxon>Dikarya</taxon>
        <taxon>Ascomycota</taxon>
        <taxon>Pezizomycotina</taxon>
        <taxon>Sordariomycetes</taxon>
        <taxon>Sordariomycetidae</taxon>
        <taxon>Sordariales</taxon>
        <taxon>Chaetomiaceae</taxon>
        <taxon>Chaetomium</taxon>
    </lineage>
</organism>
<name>A0ACB7P4W6_9PEZI</name>
<evidence type="ECO:0000313" key="1">
    <source>
        <dbReference type="EMBL" id="KAH6623691.1"/>
    </source>
</evidence>
<dbReference type="EMBL" id="JAGIZQ010000006">
    <property type="protein sequence ID" value="KAH6623691.1"/>
    <property type="molecule type" value="Genomic_DNA"/>
</dbReference>
<protein>
    <submittedName>
        <fullName evidence="1">Uncharacterized protein</fullName>
    </submittedName>
</protein>
<reference evidence="1 2" key="1">
    <citation type="journal article" date="2021" name="Nat. Commun.">
        <title>Genetic determinants of endophytism in the Arabidopsis root mycobiome.</title>
        <authorList>
            <person name="Mesny F."/>
            <person name="Miyauchi S."/>
            <person name="Thiergart T."/>
            <person name="Pickel B."/>
            <person name="Atanasova L."/>
            <person name="Karlsson M."/>
            <person name="Huettel B."/>
            <person name="Barry K.W."/>
            <person name="Haridas S."/>
            <person name="Chen C."/>
            <person name="Bauer D."/>
            <person name="Andreopoulos W."/>
            <person name="Pangilinan J."/>
            <person name="LaButti K."/>
            <person name="Riley R."/>
            <person name="Lipzen A."/>
            <person name="Clum A."/>
            <person name="Drula E."/>
            <person name="Henrissat B."/>
            <person name="Kohler A."/>
            <person name="Grigoriev I.V."/>
            <person name="Martin F.M."/>
            <person name="Hacquard S."/>
        </authorList>
    </citation>
    <scope>NUCLEOTIDE SEQUENCE [LARGE SCALE GENOMIC DNA]</scope>
    <source>
        <strain evidence="1 2">MPI-SDFR-AT-0079</strain>
    </source>
</reference>
<accession>A0ACB7P4W6</accession>
<keyword evidence="2" id="KW-1185">Reference proteome</keyword>
<sequence length="128" mass="14275">MFSGLEKAAKVLGESSQPPTPLYICSNCKEAYSEVQNAPDACHYHPGTVVINHDNDEAWVDCDPEQIFDDPEMREENPEGFMWTCCDEAFDAVGCKLGFHQQRGVKTPTAAPVLPTDGERENKRARRS</sequence>